<protein>
    <submittedName>
        <fullName evidence="1">Uncharacterized protein</fullName>
    </submittedName>
</protein>
<dbReference type="RefSeq" id="WP_160158664.1">
    <property type="nucleotide sequence ID" value="NZ_CAAAIB010000003.1"/>
</dbReference>
<organism evidence="1 2">
    <name type="scientific">Legionella maceachernii</name>
    <dbReference type="NCBI Taxonomy" id="466"/>
    <lineage>
        <taxon>Bacteria</taxon>
        <taxon>Pseudomonadati</taxon>
        <taxon>Pseudomonadota</taxon>
        <taxon>Gammaproteobacteria</taxon>
        <taxon>Legionellales</taxon>
        <taxon>Legionellaceae</taxon>
        <taxon>Legionella</taxon>
    </lineage>
</organism>
<dbReference type="AlphaFoldDB" id="A0A0W0WGK4"/>
<proteinExistence type="predicted"/>
<comment type="caution">
    <text evidence="1">The sequence shown here is derived from an EMBL/GenBank/DDBJ whole genome shotgun (WGS) entry which is preliminary data.</text>
</comment>
<evidence type="ECO:0000313" key="2">
    <source>
        <dbReference type="Proteomes" id="UP000054908"/>
    </source>
</evidence>
<name>A0A0W0WGK4_9GAMM</name>
<keyword evidence="2" id="KW-1185">Reference proteome</keyword>
<accession>A0A0W0WGK4</accession>
<evidence type="ECO:0000313" key="1">
    <source>
        <dbReference type="EMBL" id="KTD31463.1"/>
    </source>
</evidence>
<dbReference type="STRING" id="466.Lmac_0211"/>
<gene>
    <name evidence="1" type="ORF">Lmac_0211</name>
</gene>
<dbReference type="Proteomes" id="UP000054908">
    <property type="component" value="Unassembled WGS sequence"/>
</dbReference>
<sequence length="50" mass="5505">MIVSTYCLIQGILSCTADDSVDLDMRIDVFTLSDTVSERRHNKGKGLALC</sequence>
<dbReference type="PATRIC" id="fig|466.6.peg.228"/>
<dbReference type="EMBL" id="LNYL01000005">
    <property type="protein sequence ID" value="KTD31463.1"/>
    <property type="molecule type" value="Genomic_DNA"/>
</dbReference>
<reference evidence="1 2" key="1">
    <citation type="submission" date="2015-11" db="EMBL/GenBank/DDBJ databases">
        <title>Genomic analysis of 38 Legionella species identifies large and diverse effector repertoires.</title>
        <authorList>
            <person name="Burstein D."/>
            <person name="Amaro F."/>
            <person name="Zusman T."/>
            <person name="Lifshitz Z."/>
            <person name="Cohen O."/>
            <person name="Gilbert J.A."/>
            <person name="Pupko T."/>
            <person name="Shuman H.A."/>
            <person name="Segal G."/>
        </authorList>
    </citation>
    <scope>NUCLEOTIDE SEQUENCE [LARGE SCALE GENOMIC DNA]</scope>
    <source>
        <strain evidence="1 2">PX-1-G2-E2</strain>
    </source>
</reference>